<dbReference type="RefSeq" id="WP_163681079.1">
    <property type="nucleotide sequence ID" value="NZ_JAAIYP010000039.1"/>
</dbReference>
<organism evidence="1 2">
    <name type="scientific">Magnetospirillum aberrantis SpK</name>
    <dbReference type="NCBI Taxonomy" id="908842"/>
    <lineage>
        <taxon>Bacteria</taxon>
        <taxon>Pseudomonadati</taxon>
        <taxon>Pseudomonadota</taxon>
        <taxon>Alphaproteobacteria</taxon>
        <taxon>Rhodospirillales</taxon>
        <taxon>Rhodospirillaceae</taxon>
        <taxon>Magnetospirillum</taxon>
    </lineage>
</organism>
<dbReference type="Proteomes" id="UP000480684">
    <property type="component" value="Unassembled WGS sequence"/>
</dbReference>
<protein>
    <submittedName>
        <fullName evidence="1">Uncharacterized protein</fullName>
    </submittedName>
</protein>
<gene>
    <name evidence="1" type="ORF">G4223_14235</name>
</gene>
<accession>A0A7C9V0F8</accession>
<dbReference type="AlphaFoldDB" id="A0A7C9V0F8"/>
<name>A0A7C9V0F8_9PROT</name>
<sequence>MRNRKGEECAWHSDPTAHSNLDTLQTILNCASVQGCDRCVSCSEQALEMFRSVARSHRA</sequence>
<reference evidence="1 2" key="1">
    <citation type="submission" date="2020-02" db="EMBL/GenBank/DDBJ databases">
        <authorList>
            <person name="Dziuba M."/>
            <person name="Kuznetsov B."/>
            <person name="Mardanov A."/>
            <person name="Ravin N."/>
            <person name="Grouzdev D."/>
        </authorList>
    </citation>
    <scope>NUCLEOTIDE SEQUENCE [LARGE SCALE GENOMIC DNA]</scope>
    <source>
        <strain evidence="1 2">SpK</strain>
    </source>
</reference>
<comment type="caution">
    <text evidence="1">The sequence shown here is derived from an EMBL/GenBank/DDBJ whole genome shotgun (WGS) entry which is preliminary data.</text>
</comment>
<proteinExistence type="predicted"/>
<evidence type="ECO:0000313" key="1">
    <source>
        <dbReference type="EMBL" id="NFV81273.1"/>
    </source>
</evidence>
<evidence type="ECO:0000313" key="2">
    <source>
        <dbReference type="Proteomes" id="UP000480684"/>
    </source>
</evidence>
<keyword evidence="2" id="KW-1185">Reference proteome</keyword>
<dbReference type="EMBL" id="JAAIYP010000039">
    <property type="protein sequence ID" value="NFV81273.1"/>
    <property type="molecule type" value="Genomic_DNA"/>
</dbReference>